<comment type="caution">
    <text evidence="2">The sequence shown here is derived from an EMBL/GenBank/DDBJ whole genome shotgun (WGS) entry which is preliminary data.</text>
</comment>
<evidence type="ECO:0000313" key="2">
    <source>
        <dbReference type="EMBL" id="KAK0429828.1"/>
    </source>
</evidence>
<gene>
    <name evidence="2" type="ORF">EV421DRAFT_1745055</name>
</gene>
<reference evidence="2" key="1">
    <citation type="submission" date="2023-06" db="EMBL/GenBank/DDBJ databases">
        <authorList>
            <consortium name="Lawrence Berkeley National Laboratory"/>
            <person name="Ahrendt S."/>
            <person name="Sahu N."/>
            <person name="Indic B."/>
            <person name="Wong-Bajracharya J."/>
            <person name="Merenyi Z."/>
            <person name="Ke H.-M."/>
            <person name="Monk M."/>
            <person name="Kocsube S."/>
            <person name="Drula E."/>
            <person name="Lipzen A."/>
            <person name="Balint B."/>
            <person name="Henrissat B."/>
            <person name="Andreopoulos B."/>
            <person name="Martin F.M."/>
            <person name="Harder C.B."/>
            <person name="Rigling D."/>
            <person name="Ford K.L."/>
            <person name="Foster G.D."/>
            <person name="Pangilinan J."/>
            <person name="Papanicolaou A."/>
            <person name="Barry K."/>
            <person name="LaButti K."/>
            <person name="Viragh M."/>
            <person name="Koriabine M."/>
            <person name="Yan M."/>
            <person name="Riley R."/>
            <person name="Champramary S."/>
            <person name="Plett K.L."/>
            <person name="Tsai I.J."/>
            <person name="Slot J."/>
            <person name="Sipos G."/>
            <person name="Plett J."/>
            <person name="Nagy L.G."/>
            <person name="Grigoriev I.V."/>
        </authorList>
    </citation>
    <scope>NUCLEOTIDE SEQUENCE</scope>
    <source>
        <strain evidence="2">FPL87.14</strain>
    </source>
</reference>
<evidence type="ECO:0000256" key="1">
    <source>
        <dbReference type="SAM" id="Phobius"/>
    </source>
</evidence>
<organism evidence="2 3">
    <name type="scientific">Armillaria borealis</name>
    <dbReference type="NCBI Taxonomy" id="47425"/>
    <lineage>
        <taxon>Eukaryota</taxon>
        <taxon>Fungi</taxon>
        <taxon>Dikarya</taxon>
        <taxon>Basidiomycota</taxon>
        <taxon>Agaricomycotina</taxon>
        <taxon>Agaricomycetes</taxon>
        <taxon>Agaricomycetidae</taxon>
        <taxon>Agaricales</taxon>
        <taxon>Marasmiineae</taxon>
        <taxon>Physalacriaceae</taxon>
        <taxon>Armillaria</taxon>
    </lineage>
</organism>
<evidence type="ECO:0000313" key="3">
    <source>
        <dbReference type="Proteomes" id="UP001175226"/>
    </source>
</evidence>
<accession>A0AA39MDH5</accession>
<keyword evidence="3" id="KW-1185">Reference proteome</keyword>
<keyword evidence="1" id="KW-1133">Transmembrane helix</keyword>
<dbReference type="Proteomes" id="UP001175226">
    <property type="component" value="Unassembled WGS sequence"/>
</dbReference>
<feature type="transmembrane region" description="Helical" evidence="1">
    <location>
        <begin position="45"/>
        <end position="66"/>
    </location>
</feature>
<protein>
    <submittedName>
        <fullName evidence="2">Uncharacterized protein</fullName>
    </submittedName>
</protein>
<keyword evidence="1" id="KW-0812">Transmembrane</keyword>
<dbReference type="EMBL" id="JAUEPT010000207">
    <property type="protein sequence ID" value="KAK0429828.1"/>
    <property type="molecule type" value="Genomic_DNA"/>
</dbReference>
<name>A0AA39MDH5_9AGAR</name>
<keyword evidence="1" id="KW-0472">Membrane</keyword>
<proteinExistence type="predicted"/>
<dbReference type="AlphaFoldDB" id="A0AA39MDH5"/>
<sequence length="161" mass="18269">MYQWVNTPPSTPTLNSAEPSHMLEWEDECPLKEDQSTAENENSEVWIRALWTASTAFVVSYSWIFLPTTARSDAKPMCSERAVGPMEPSSSSFAYGSQILPISATIEGTAEGRGKSRSATFQRPDERIEFEDWNEYLPSSYMCLTHSTVHNEDLRRRLPKV</sequence>